<sequence length="314" mass="35546">MSGGTRRRNVFVTGASGCVGQYLLDILIEDDRYHSYLLLREPLKLKSSVRAHPNVTIIPGTLADLDLYRPYLEQSDYLIHMATSWGGADAAYAVNFVQTLQLLGAVNHERCCKVLYFSTSSILDNDNRPLEFAKREGTDYIRTKYLCHERLPELGVYDRIVSLFPTLIMAAGKDKPVSHVSSGIPKVAPWLGVARFFKTDASFHFIHAHDVALVTHHLLAHDTESNELVLGNPAITVNECLEQLCAFFGNKRVFGRFEMTVGIMEWIIKVFHIQMSPWDYYYIKQRHFNYKQVVNPATFGLSTPFNTLAGILAE</sequence>
<dbReference type="InterPro" id="IPR050177">
    <property type="entry name" value="Lipid_A_modif_metabolic_enz"/>
</dbReference>
<dbReference type="SUPFAM" id="SSF51735">
    <property type="entry name" value="NAD(P)-binding Rossmann-fold domains"/>
    <property type="match status" value="1"/>
</dbReference>
<feature type="domain" description="NAD-dependent epimerase/dehydratase" evidence="1">
    <location>
        <begin position="10"/>
        <end position="224"/>
    </location>
</feature>
<dbReference type="Proteomes" id="UP000000557">
    <property type="component" value="Chromosome"/>
</dbReference>
<dbReference type="EMBL" id="BA000045">
    <property type="protein sequence ID" value="BAC89990.1"/>
    <property type="molecule type" value="Genomic_DNA"/>
</dbReference>
<dbReference type="Pfam" id="PF01370">
    <property type="entry name" value="Epimerase"/>
    <property type="match status" value="1"/>
</dbReference>
<gene>
    <name evidence="2" type="ordered locus">glr2049</name>
</gene>
<dbReference type="OrthoDB" id="504638at2"/>
<dbReference type="PATRIC" id="fig|251221.4.peg.2083"/>
<dbReference type="eggNOG" id="COG0702">
    <property type="taxonomic scope" value="Bacteria"/>
</dbReference>
<dbReference type="PhylomeDB" id="Q7NIY3"/>
<dbReference type="InterPro" id="IPR001509">
    <property type="entry name" value="Epimerase_deHydtase"/>
</dbReference>
<dbReference type="PANTHER" id="PTHR43245:SF13">
    <property type="entry name" value="UDP-D-APIOSE_UDP-D-XYLOSE SYNTHASE 2"/>
    <property type="match status" value="1"/>
</dbReference>
<reference evidence="2 3" key="2">
    <citation type="journal article" date="2003" name="DNA Res.">
        <title>Complete genome structure of Gloeobacter violaceus PCC 7421, a cyanobacterium that lacks thylakoids (supplement).</title>
        <authorList>
            <person name="Nakamura Y."/>
            <person name="Kaneko T."/>
            <person name="Sato S."/>
            <person name="Mimuro M."/>
            <person name="Miyashita H."/>
            <person name="Tsuchiya T."/>
            <person name="Sasamoto S."/>
            <person name="Watanabe A."/>
            <person name="Kawashima K."/>
            <person name="Kishida Y."/>
            <person name="Kiyokawa C."/>
            <person name="Kohara M."/>
            <person name="Matsumoto M."/>
            <person name="Matsuno A."/>
            <person name="Nakazaki N."/>
            <person name="Shimpo S."/>
            <person name="Takeuchi C."/>
            <person name="Yamada M."/>
            <person name="Tabata S."/>
        </authorList>
    </citation>
    <scope>NUCLEOTIDE SEQUENCE [LARGE SCALE GENOMIC DNA]</scope>
    <source>
        <strain evidence="3">ATCC 29082 / PCC 7421</strain>
    </source>
</reference>
<dbReference type="RefSeq" id="WP_011142047.1">
    <property type="nucleotide sequence ID" value="NC_005125.1"/>
</dbReference>
<name>Q7NIY3_GLOVI</name>
<protein>
    <submittedName>
        <fullName evidence="2">Glr2049 protein</fullName>
    </submittedName>
</protein>
<evidence type="ECO:0000313" key="3">
    <source>
        <dbReference type="Proteomes" id="UP000000557"/>
    </source>
</evidence>
<dbReference type="AlphaFoldDB" id="Q7NIY3"/>
<accession>Q7NIY3</accession>
<dbReference type="EnsemblBacteria" id="BAC89990">
    <property type="protein sequence ID" value="BAC89990"/>
    <property type="gene ID" value="BAC89990"/>
</dbReference>
<evidence type="ECO:0000259" key="1">
    <source>
        <dbReference type="Pfam" id="PF01370"/>
    </source>
</evidence>
<dbReference type="Gene3D" id="3.40.50.720">
    <property type="entry name" value="NAD(P)-binding Rossmann-like Domain"/>
    <property type="match status" value="1"/>
</dbReference>
<keyword evidence="3" id="KW-1185">Reference proteome</keyword>
<dbReference type="STRING" id="251221.gene:10759542"/>
<proteinExistence type="predicted"/>
<reference evidence="2 3" key="1">
    <citation type="journal article" date="2003" name="DNA Res.">
        <title>Complete genome structure of Gloeobacter violaceus PCC 7421, a cyanobacterium that lacks thylakoids.</title>
        <authorList>
            <person name="Nakamura Y."/>
            <person name="Kaneko T."/>
            <person name="Sato S."/>
            <person name="Mimuro M."/>
            <person name="Miyashita H."/>
            <person name="Tsuchiya T."/>
            <person name="Sasamoto S."/>
            <person name="Watanabe A."/>
            <person name="Kawashima K."/>
            <person name="Kishida Y."/>
            <person name="Kiyokawa C."/>
            <person name="Kohara M."/>
            <person name="Matsumoto M."/>
            <person name="Matsuno A."/>
            <person name="Nakazaki N."/>
            <person name="Shimpo S."/>
            <person name="Takeuchi C."/>
            <person name="Yamada M."/>
            <person name="Tabata S."/>
        </authorList>
    </citation>
    <scope>NUCLEOTIDE SEQUENCE [LARGE SCALE GENOMIC DNA]</scope>
    <source>
        <strain evidence="3">ATCC 29082 / PCC 7421</strain>
    </source>
</reference>
<dbReference type="PANTHER" id="PTHR43245">
    <property type="entry name" value="BIFUNCTIONAL POLYMYXIN RESISTANCE PROTEIN ARNA"/>
    <property type="match status" value="1"/>
</dbReference>
<evidence type="ECO:0000313" key="2">
    <source>
        <dbReference type="EMBL" id="BAC89990.1"/>
    </source>
</evidence>
<dbReference type="KEGG" id="gvi:glr2049"/>
<dbReference type="HOGENOM" id="CLU_882268_0_0_3"/>
<dbReference type="InterPro" id="IPR036291">
    <property type="entry name" value="NAD(P)-bd_dom_sf"/>
</dbReference>
<organism evidence="2 3">
    <name type="scientific">Gloeobacter violaceus (strain ATCC 29082 / PCC 7421)</name>
    <dbReference type="NCBI Taxonomy" id="251221"/>
    <lineage>
        <taxon>Bacteria</taxon>
        <taxon>Bacillati</taxon>
        <taxon>Cyanobacteriota</taxon>
        <taxon>Cyanophyceae</taxon>
        <taxon>Gloeobacterales</taxon>
        <taxon>Gloeobacteraceae</taxon>
        <taxon>Gloeobacter</taxon>
    </lineage>
</organism>
<dbReference type="InParanoid" id="Q7NIY3"/>